<dbReference type="Proteomes" id="UP000314294">
    <property type="component" value="Unassembled WGS sequence"/>
</dbReference>
<gene>
    <name evidence="2" type="ORF">EYF80_026071</name>
</gene>
<feature type="region of interest" description="Disordered" evidence="1">
    <location>
        <begin position="125"/>
        <end position="170"/>
    </location>
</feature>
<dbReference type="AlphaFoldDB" id="A0A4Z2HFR1"/>
<sequence length="170" mass="17827">MPFFRPTACRSERRRRASGGAAYRRSSLQEEQPTGGAAYKRSSLQEEEPTGGAAYKRSSLQEEQPTGGGAAYKTSNSPVVLNCSSIAVATESSLVAMGDETEIKIQEVLESKGAVAEGWCLLRKQSSGPKSSSSTDAPTSVPSSITSPGGSIVSPVELEPSQPDLTCDLP</sequence>
<keyword evidence="3" id="KW-1185">Reference proteome</keyword>
<accession>A0A4Z2HFR1</accession>
<protein>
    <submittedName>
        <fullName evidence="2">Uncharacterized protein</fullName>
    </submittedName>
</protein>
<comment type="caution">
    <text evidence="2">The sequence shown here is derived from an EMBL/GenBank/DDBJ whole genome shotgun (WGS) entry which is preliminary data.</text>
</comment>
<name>A0A4Z2HFR1_9TELE</name>
<feature type="compositionally biased region" description="Polar residues" evidence="1">
    <location>
        <begin position="135"/>
        <end position="149"/>
    </location>
</feature>
<proteinExistence type="predicted"/>
<reference evidence="2 3" key="1">
    <citation type="submission" date="2019-03" db="EMBL/GenBank/DDBJ databases">
        <title>First draft genome of Liparis tanakae, snailfish: a comprehensive survey of snailfish specific genes.</title>
        <authorList>
            <person name="Kim W."/>
            <person name="Song I."/>
            <person name="Jeong J.-H."/>
            <person name="Kim D."/>
            <person name="Kim S."/>
            <person name="Ryu S."/>
            <person name="Song J.Y."/>
            <person name="Lee S.K."/>
        </authorList>
    </citation>
    <scope>NUCLEOTIDE SEQUENCE [LARGE SCALE GENOMIC DNA]</scope>
    <source>
        <tissue evidence="2">Muscle</tissue>
    </source>
</reference>
<feature type="region of interest" description="Disordered" evidence="1">
    <location>
        <begin position="1"/>
        <end position="76"/>
    </location>
</feature>
<evidence type="ECO:0000313" key="3">
    <source>
        <dbReference type="Proteomes" id="UP000314294"/>
    </source>
</evidence>
<organism evidence="2 3">
    <name type="scientific">Liparis tanakae</name>
    <name type="common">Tanaka's snailfish</name>
    <dbReference type="NCBI Taxonomy" id="230148"/>
    <lineage>
        <taxon>Eukaryota</taxon>
        <taxon>Metazoa</taxon>
        <taxon>Chordata</taxon>
        <taxon>Craniata</taxon>
        <taxon>Vertebrata</taxon>
        <taxon>Euteleostomi</taxon>
        <taxon>Actinopterygii</taxon>
        <taxon>Neopterygii</taxon>
        <taxon>Teleostei</taxon>
        <taxon>Neoteleostei</taxon>
        <taxon>Acanthomorphata</taxon>
        <taxon>Eupercaria</taxon>
        <taxon>Perciformes</taxon>
        <taxon>Cottioidei</taxon>
        <taxon>Cottales</taxon>
        <taxon>Liparidae</taxon>
        <taxon>Liparis</taxon>
    </lineage>
</organism>
<dbReference type="EMBL" id="SRLO01000267">
    <property type="protein sequence ID" value="TNN63754.1"/>
    <property type="molecule type" value="Genomic_DNA"/>
</dbReference>
<evidence type="ECO:0000313" key="2">
    <source>
        <dbReference type="EMBL" id="TNN63754.1"/>
    </source>
</evidence>
<evidence type="ECO:0000256" key="1">
    <source>
        <dbReference type="SAM" id="MobiDB-lite"/>
    </source>
</evidence>